<protein>
    <recommendedName>
        <fullName evidence="3">Cadherin domain-containing protein</fullName>
    </recommendedName>
</protein>
<evidence type="ECO:0000313" key="1">
    <source>
        <dbReference type="EnsemblMetazoa" id="G31776.1:cds"/>
    </source>
</evidence>
<reference evidence="1" key="1">
    <citation type="submission" date="2022-08" db="UniProtKB">
        <authorList>
            <consortium name="EnsemblMetazoa"/>
        </authorList>
    </citation>
    <scope>IDENTIFICATION</scope>
    <source>
        <strain evidence="1">05x7-T-G4-1.051#20</strain>
    </source>
</reference>
<organism evidence="1 2">
    <name type="scientific">Magallana gigas</name>
    <name type="common">Pacific oyster</name>
    <name type="synonym">Crassostrea gigas</name>
    <dbReference type="NCBI Taxonomy" id="29159"/>
    <lineage>
        <taxon>Eukaryota</taxon>
        <taxon>Metazoa</taxon>
        <taxon>Spiralia</taxon>
        <taxon>Lophotrochozoa</taxon>
        <taxon>Mollusca</taxon>
        <taxon>Bivalvia</taxon>
        <taxon>Autobranchia</taxon>
        <taxon>Pteriomorphia</taxon>
        <taxon>Ostreida</taxon>
        <taxon>Ostreoidea</taxon>
        <taxon>Ostreidae</taxon>
        <taxon>Magallana</taxon>
    </lineage>
</organism>
<name>A0A8W8M9V8_MAGGI</name>
<proteinExistence type="predicted"/>
<dbReference type="EnsemblMetazoa" id="G31776.1">
    <property type="protein sequence ID" value="G31776.1:cds"/>
    <property type="gene ID" value="G31776"/>
</dbReference>
<sequence>MYTVSSSDNDPLDTLSVSMTTTTSLFSFDAVSGEVRNTGALPYGNNDLSFTVTDDCGNTDTGTLRITVTNSATVINNLPATADITEDHVTEQLLYTLDVTDASLADTVSCSIASATPSTTNFFSRINAGSTSNYVVIL</sequence>
<accession>A0A8W8M9V8</accession>
<dbReference type="AlphaFoldDB" id="A0A8W8M9V8"/>
<evidence type="ECO:0000313" key="2">
    <source>
        <dbReference type="Proteomes" id="UP000005408"/>
    </source>
</evidence>
<dbReference type="Proteomes" id="UP000005408">
    <property type="component" value="Unassembled WGS sequence"/>
</dbReference>
<keyword evidence="2" id="KW-1185">Reference proteome</keyword>
<evidence type="ECO:0008006" key="3">
    <source>
        <dbReference type="Google" id="ProtNLM"/>
    </source>
</evidence>